<evidence type="ECO:0000313" key="3">
    <source>
        <dbReference type="EMBL" id="QNO47790.1"/>
    </source>
</evidence>
<feature type="region of interest" description="Disordered" evidence="1">
    <location>
        <begin position="341"/>
        <end position="374"/>
    </location>
</feature>
<dbReference type="PANTHER" id="PTHR34512">
    <property type="entry name" value="CELL SURFACE PROTEIN"/>
    <property type="match status" value="1"/>
</dbReference>
<dbReference type="InterPro" id="IPR011047">
    <property type="entry name" value="Quinoprotein_ADH-like_sf"/>
</dbReference>
<sequence>MYNQSNRVIVVLFALICLAEIPAAASVSGWHQFQKDSLNVGTTSDAAPGSDPVLLWGMQTGAINVPPLVAGDLVYVYDANGTIWAFDRRCGSMVWRNETSPWFIQSSTPAYGDDMIFAAERDGDLHAFDAATGECLWKVHATDHALACPVTYRDHRIYIGESYCKAPARYFCYDENGTLVWSSFTEAAGAFEWCGACVVDQYLIYPTSSGNLVSLFRENGTIRDIINLADDQNISFTRSDVGRIRASVSHHRGYLYVASEYSQERGYIWKIGLDCGRFIDSGWSTEIGFSTSTPVVHGGRVYVGVGEHGCSGNLVCLNDSTGDLLWSYPVPAGVKSSPVLSISDSDSDCGDNSGNSSGNSSGNGGDDSGDSSSGDGGDVHIYFTTATANGSLYCLRDCGASAELAWTYNPPDSGYILQGAAISDGRIYFGTGGGYVYCIGRRGDLNYDGEISAVDALIALRIAAGSESSEPGADVDCDCRVTSVDALIMMRVAAVTTQHATTFMKNGEVK</sequence>
<dbReference type="PANTHER" id="PTHR34512:SF30">
    <property type="entry name" value="OUTER MEMBRANE PROTEIN ASSEMBLY FACTOR BAMB"/>
    <property type="match status" value="1"/>
</dbReference>
<dbReference type="Gene3D" id="1.10.1330.10">
    <property type="entry name" value="Dockerin domain"/>
    <property type="match status" value="1"/>
</dbReference>
<dbReference type="GO" id="GO:0004553">
    <property type="term" value="F:hydrolase activity, hydrolyzing O-glycosyl compounds"/>
    <property type="evidence" value="ECO:0007669"/>
    <property type="project" value="InterPro"/>
</dbReference>
<name>A0A7G9YIF6_9EURY</name>
<dbReference type="EMBL" id="MT631274">
    <property type="protein sequence ID" value="QNO47790.1"/>
    <property type="molecule type" value="Genomic_DNA"/>
</dbReference>
<reference evidence="3" key="1">
    <citation type="submission" date="2020-06" db="EMBL/GenBank/DDBJ databases">
        <title>Unique genomic features of the anaerobic methanotrophic archaea.</title>
        <authorList>
            <person name="Chadwick G.L."/>
            <person name="Skennerton C.T."/>
            <person name="Laso-Perez R."/>
            <person name="Leu A.O."/>
            <person name="Speth D.R."/>
            <person name="Yu H."/>
            <person name="Morgan-Lang C."/>
            <person name="Hatzenpichler R."/>
            <person name="Goudeau D."/>
            <person name="Malmstrom R."/>
            <person name="Brazelton W.J."/>
            <person name="Woyke T."/>
            <person name="Hallam S.J."/>
            <person name="Tyson G.W."/>
            <person name="Wegener G."/>
            <person name="Boetius A."/>
            <person name="Orphan V."/>
        </authorList>
    </citation>
    <scope>NUCLEOTIDE SEQUENCE</scope>
</reference>
<dbReference type="Gene3D" id="2.130.10.10">
    <property type="entry name" value="YVTN repeat-like/Quinoprotein amine dehydrogenase"/>
    <property type="match status" value="2"/>
</dbReference>
<dbReference type="InterPro" id="IPR015943">
    <property type="entry name" value="WD40/YVTN_repeat-like_dom_sf"/>
</dbReference>
<accession>A0A7G9YIF6</accession>
<dbReference type="InterPro" id="IPR036439">
    <property type="entry name" value="Dockerin_dom_sf"/>
</dbReference>
<protein>
    <submittedName>
        <fullName evidence="3">Outer membrane protein assembly factor BamB</fullName>
    </submittedName>
</protein>
<feature type="compositionally biased region" description="Low complexity" evidence="1">
    <location>
        <begin position="341"/>
        <end position="360"/>
    </location>
</feature>
<organism evidence="3">
    <name type="scientific">Candidatus Methanogaster sp. ANME-2c ERB4</name>
    <dbReference type="NCBI Taxonomy" id="2759911"/>
    <lineage>
        <taxon>Archaea</taxon>
        <taxon>Methanobacteriati</taxon>
        <taxon>Methanobacteriota</taxon>
        <taxon>Stenosarchaea group</taxon>
        <taxon>Methanomicrobia</taxon>
        <taxon>Methanosarcinales</taxon>
        <taxon>ANME-2 cluster</taxon>
        <taxon>Candidatus Methanogasteraceae</taxon>
        <taxon>Candidatus Methanogaster</taxon>
    </lineage>
</organism>
<proteinExistence type="predicted"/>
<dbReference type="SUPFAM" id="SSF63446">
    <property type="entry name" value="Type I dockerin domain"/>
    <property type="match status" value="1"/>
</dbReference>
<dbReference type="InterPro" id="IPR002372">
    <property type="entry name" value="PQQ_rpt_dom"/>
</dbReference>
<dbReference type="InterPro" id="IPR002105">
    <property type="entry name" value="Dockerin_1_rpt"/>
</dbReference>
<evidence type="ECO:0000259" key="2">
    <source>
        <dbReference type="Pfam" id="PF13360"/>
    </source>
</evidence>
<dbReference type="InterPro" id="IPR018391">
    <property type="entry name" value="PQQ_b-propeller_rpt"/>
</dbReference>
<dbReference type="SMART" id="SM00564">
    <property type="entry name" value="PQQ"/>
    <property type="match status" value="3"/>
</dbReference>
<dbReference type="AlphaFoldDB" id="A0A7G9YIF6"/>
<feature type="domain" description="Pyrrolo-quinoline quinone repeat" evidence="2">
    <location>
        <begin position="91"/>
        <end position="303"/>
    </location>
</feature>
<dbReference type="SUPFAM" id="SSF50998">
    <property type="entry name" value="Quinoprotein alcohol dehydrogenase-like"/>
    <property type="match status" value="2"/>
</dbReference>
<dbReference type="CDD" id="cd14256">
    <property type="entry name" value="Dockerin_I"/>
    <property type="match status" value="1"/>
</dbReference>
<dbReference type="Pfam" id="PF13360">
    <property type="entry name" value="PQQ_2"/>
    <property type="match status" value="1"/>
</dbReference>
<dbReference type="Pfam" id="PF00404">
    <property type="entry name" value="Dockerin_1"/>
    <property type="match status" value="1"/>
</dbReference>
<dbReference type="GO" id="GO:0000272">
    <property type="term" value="P:polysaccharide catabolic process"/>
    <property type="evidence" value="ECO:0007669"/>
    <property type="project" value="InterPro"/>
</dbReference>
<evidence type="ECO:0000256" key="1">
    <source>
        <dbReference type="SAM" id="MobiDB-lite"/>
    </source>
</evidence>
<gene>
    <name evidence="3" type="primary">bamB</name>
    <name evidence="3" type="ORF">FMEMAFBA_00048</name>
</gene>